<gene>
    <name evidence="1" type="ORF">BpHYR1_031039</name>
</gene>
<evidence type="ECO:0000313" key="2">
    <source>
        <dbReference type="Proteomes" id="UP000276133"/>
    </source>
</evidence>
<proteinExistence type="predicted"/>
<accession>A0A3M7PRL8</accession>
<reference evidence="1 2" key="1">
    <citation type="journal article" date="2018" name="Sci. Rep.">
        <title>Genomic signatures of local adaptation to the degree of environmental predictability in rotifers.</title>
        <authorList>
            <person name="Franch-Gras L."/>
            <person name="Hahn C."/>
            <person name="Garcia-Roger E.M."/>
            <person name="Carmona M.J."/>
            <person name="Serra M."/>
            <person name="Gomez A."/>
        </authorList>
    </citation>
    <scope>NUCLEOTIDE SEQUENCE [LARGE SCALE GENOMIC DNA]</scope>
    <source>
        <strain evidence="1">HYR1</strain>
    </source>
</reference>
<evidence type="ECO:0000313" key="1">
    <source>
        <dbReference type="EMBL" id="RNA01569.1"/>
    </source>
</evidence>
<dbReference type="AlphaFoldDB" id="A0A3M7PRL8"/>
<dbReference type="Proteomes" id="UP000276133">
    <property type="component" value="Unassembled WGS sequence"/>
</dbReference>
<name>A0A3M7PRL8_BRAPC</name>
<keyword evidence="2" id="KW-1185">Reference proteome</keyword>
<protein>
    <submittedName>
        <fullName evidence="1">Uncharacterized protein</fullName>
    </submittedName>
</protein>
<comment type="caution">
    <text evidence="1">The sequence shown here is derived from an EMBL/GenBank/DDBJ whole genome shotgun (WGS) entry which is preliminary data.</text>
</comment>
<organism evidence="1 2">
    <name type="scientific">Brachionus plicatilis</name>
    <name type="common">Marine rotifer</name>
    <name type="synonym">Brachionus muelleri</name>
    <dbReference type="NCBI Taxonomy" id="10195"/>
    <lineage>
        <taxon>Eukaryota</taxon>
        <taxon>Metazoa</taxon>
        <taxon>Spiralia</taxon>
        <taxon>Gnathifera</taxon>
        <taxon>Rotifera</taxon>
        <taxon>Eurotatoria</taxon>
        <taxon>Monogononta</taxon>
        <taxon>Pseudotrocha</taxon>
        <taxon>Ploima</taxon>
        <taxon>Brachionidae</taxon>
        <taxon>Brachionus</taxon>
    </lineage>
</organism>
<dbReference type="EMBL" id="REGN01009268">
    <property type="protein sequence ID" value="RNA01569.1"/>
    <property type="molecule type" value="Genomic_DNA"/>
</dbReference>
<sequence>MHHHQSLENGPTTSSLTNHNDLTSIYGISGASNTQSLVIIIVKRFHFIILENGITENNRCQFFLN</sequence>